<name>Q0GNL6_9ZZZZ</name>
<reference evidence="1" key="1">
    <citation type="journal article" date="2006" name="Mol. Microbiol.">
        <title>Metagenomic DNA fragments that affect Escherichia coli mutational pathways.</title>
        <authorList>
            <person name="Yang H."/>
            <person name="To K.H."/>
            <person name="Aguila S.J."/>
            <person name="Miller J.H."/>
        </authorList>
    </citation>
    <scope>NUCLEOTIDE SEQUENCE</scope>
</reference>
<dbReference type="EMBL" id="DQ813470">
    <property type="protein sequence ID" value="ABI21586.1"/>
    <property type="molecule type" value="Genomic_DNA"/>
</dbReference>
<evidence type="ECO:0000313" key="1">
    <source>
        <dbReference type="EMBL" id="ABI21586.1"/>
    </source>
</evidence>
<proteinExistence type="predicted"/>
<sequence>MDSFIGVVSDDFTYYFNPILTKGKKDNTYKFALARFLIDYSYNLGEEYVNTMITRGEAETIQYQIIAKSFLKYYWH</sequence>
<dbReference type="AlphaFoldDB" id="Q0GNL6"/>
<accession>Q0GNL6</accession>
<protein>
    <submittedName>
        <fullName evidence="1">Uncharacterized protein</fullName>
    </submittedName>
</protein>
<organism evidence="1">
    <name type="scientific">uncultured organism</name>
    <dbReference type="NCBI Taxonomy" id="155900"/>
    <lineage>
        <taxon>unclassified sequences</taxon>
        <taxon>environmental samples</taxon>
    </lineage>
</organism>